<comment type="caution">
    <text evidence="2">The sequence shown here is derived from an EMBL/GenBank/DDBJ whole genome shotgun (WGS) entry which is preliminary data.</text>
</comment>
<name>A0A839HHB6_9GAMM</name>
<keyword evidence="1" id="KW-0732">Signal</keyword>
<keyword evidence="3" id="KW-1185">Reference proteome</keyword>
<reference evidence="2 3" key="1">
    <citation type="journal article" date="2020" name="Arch. Microbiol.">
        <title>The genome sequence of the giant phototrophic gammaproteobacterium Thiospirillum jenense gives insight into its physiological properties and phylogenetic relationships.</title>
        <authorList>
            <person name="Imhoff J.F."/>
            <person name="Meyer T.E."/>
            <person name="Kyndt J.A."/>
        </authorList>
    </citation>
    <scope>NUCLEOTIDE SEQUENCE [LARGE SCALE GENOMIC DNA]</scope>
    <source>
        <strain evidence="2 3">DSM 216</strain>
    </source>
</reference>
<feature type="signal peptide" evidence="1">
    <location>
        <begin position="1"/>
        <end position="24"/>
    </location>
</feature>
<dbReference type="Proteomes" id="UP000548632">
    <property type="component" value="Unassembled WGS sequence"/>
</dbReference>
<dbReference type="EMBL" id="JABVCQ010000015">
    <property type="protein sequence ID" value="MBB1126239.1"/>
    <property type="molecule type" value="Genomic_DNA"/>
</dbReference>
<dbReference type="AlphaFoldDB" id="A0A839HHB6"/>
<proteinExistence type="predicted"/>
<gene>
    <name evidence="2" type="ORF">HUK38_08345</name>
</gene>
<dbReference type="RefSeq" id="WP_182583864.1">
    <property type="nucleotide sequence ID" value="NZ_JABVCQ010000015.1"/>
</dbReference>
<evidence type="ECO:0000256" key="1">
    <source>
        <dbReference type="SAM" id="SignalP"/>
    </source>
</evidence>
<dbReference type="InterPro" id="IPR013424">
    <property type="entry name" value="Ice-binding_C"/>
</dbReference>
<evidence type="ECO:0000313" key="2">
    <source>
        <dbReference type="EMBL" id="MBB1126239.1"/>
    </source>
</evidence>
<sequence>MNRRTFYTPLFIGSLWLCAVTAYALPITTSYVDNYQGAAPNGYTDVIAASNQTNWFDITGALVTLTDTQLQIDIVTDFMTTGLGSYTNLTKSINNQRPGIGAGDLFLSIGGWDPTGTEANRYSTDSLKQSGTTQWTHALTLDNRWSSTGGTATLVELPTSTNNGYQSNDYSYILTAEDFMSSGIYRHNQAVAVKPNSATPVNTVTATWAPVTTVINGNSKNALRFSVDLMGTDLLGETLGVHWAMTCANDVIEFSLPLASMTIPENRSSTVPEPNSLLLLMSGLVLLWWHLKNQPGSMTAISIQPKKSFNTASISFRSYALRMLTG</sequence>
<accession>A0A839HHB6</accession>
<protein>
    <submittedName>
        <fullName evidence="2">PEP-CTERM sorting domain-containing protein</fullName>
    </submittedName>
</protein>
<dbReference type="NCBIfam" id="TIGR02595">
    <property type="entry name" value="PEP_CTERM"/>
    <property type="match status" value="1"/>
</dbReference>
<evidence type="ECO:0000313" key="3">
    <source>
        <dbReference type="Proteomes" id="UP000548632"/>
    </source>
</evidence>
<organism evidence="2 3">
    <name type="scientific">Thiospirillum jenense</name>
    <dbReference type="NCBI Taxonomy" id="1653858"/>
    <lineage>
        <taxon>Bacteria</taxon>
        <taxon>Pseudomonadati</taxon>
        <taxon>Pseudomonadota</taxon>
        <taxon>Gammaproteobacteria</taxon>
        <taxon>Chromatiales</taxon>
        <taxon>Chromatiaceae</taxon>
        <taxon>Thiospirillum</taxon>
    </lineage>
</organism>
<feature type="chain" id="PRO_5032685140" evidence="1">
    <location>
        <begin position="25"/>
        <end position="326"/>
    </location>
</feature>